<feature type="domain" description="RNA polymerase sigma-70 ECF-like HTH" evidence="1">
    <location>
        <begin position="9"/>
        <end position="171"/>
    </location>
</feature>
<protein>
    <submittedName>
        <fullName evidence="2">RNA polymerase sigma factor</fullName>
    </submittedName>
</protein>
<proteinExistence type="predicted"/>
<dbReference type="RefSeq" id="WP_002646150.1">
    <property type="nucleotide sequence ID" value="NZ_CP042910.1"/>
</dbReference>
<reference evidence="2 3" key="1">
    <citation type="submission" date="2019-08" db="EMBL/GenBank/DDBJ databases">
        <title>Deep-cultivation of Planctomycetes and their phenomic and genomic characterization uncovers novel biology.</title>
        <authorList>
            <person name="Wiegand S."/>
            <person name="Jogler M."/>
            <person name="Boedeker C."/>
            <person name="Pinto D."/>
            <person name="Vollmers J."/>
            <person name="Rivas-Marin E."/>
            <person name="Kohn T."/>
            <person name="Peeters S.H."/>
            <person name="Heuer A."/>
            <person name="Rast P."/>
            <person name="Oberbeckmann S."/>
            <person name="Bunk B."/>
            <person name="Jeske O."/>
            <person name="Meyerdierks A."/>
            <person name="Storesund J.E."/>
            <person name="Kallscheuer N."/>
            <person name="Luecker S."/>
            <person name="Lage O.M."/>
            <person name="Pohl T."/>
            <person name="Merkel B.J."/>
            <person name="Hornburger P."/>
            <person name="Mueller R.-W."/>
            <person name="Bruemmer F."/>
            <person name="Labrenz M."/>
            <person name="Spormann A.M."/>
            <person name="Op den Camp H."/>
            <person name="Overmann J."/>
            <person name="Amann R."/>
            <person name="Jetten M.S.M."/>
            <person name="Mascher T."/>
            <person name="Medema M.H."/>
            <person name="Devos D.P."/>
            <person name="Kaster A.-K."/>
            <person name="Ovreas L."/>
            <person name="Rohde M."/>
            <person name="Galperin M.Y."/>
            <person name="Jogler C."/>
        </authorList>
    </citation>
    <scope>NUCLEOTIDE SEQUENCE [LARGE SCALE GENOMIC DNA]</scope>
    <source>
        <strain evidence="2 3">DSM 8797</strain>
    </source>
</reference>
<dbReference type="InterPro" id="IPR013324">
    <property type="entry name" value="RNA_pol_sigma_r3/r4-like"/>
</dbReference>
<dbReference type="GeneID" id="98647175"/>
<keyword evidence="3" id="KW-1185">Reference proteome</keyword>
<dbReference type="NCBIfam" id="TIGR02937">
    <property type="entry name" value="sigma70-ECF"/>
    <property type="match status" value="1"/>
</dbReference>
<accession>A0ABX5YLZ7</accession>
<evidence type="ECO:0000313" key="2">
    <source>
        <dbReference type="EMBL" id="QEG16751.1"/>
    </source>
</evidence>
<dbReference type="Proteomes" id="UP000322887">
    <property type="component" value="Chromosome"/>
</dbReference>
<dbReference type="EMBL" id="CP042910">
    <property type="protein sequence ID" value="QEG16751.1"/>
    <property type="molecule type" value="Genomic_DNA"/>
</dbReference>
<gene>
    <name evidence="2" type="ORF">GmarT_26180</name>
</gene>
<sequence length="182" mass="20483">MTESSSDDSNSWNQSIYDRLHELAEKALRRESPGHSLQPTLLVNDAYLRLKEQQNLDPADRSLMLAAGATIIRRLLVDYARQRKRLKRGGKEGRGIPLHISVADDAKGLDILELNEALETLAKELPRAARIVELKFFGGLTGEEIAEQLDVSLRTVNNDWKYAKAWLYRALGPDTESNQADD</sequence>
<dbReference type="InterPro" id="IPR036388">
    <property type="entry name" value="WH-like_DNA-bd_sf"/>
</dbReference>
<dbReference type="InterPro" id="IPR053812">
    <property type="entry name" value="HTH_Sigma70_ECF-like"/>
</dbReference>
<dbReference type="InterPro" id="IPR014284">
    <property type="entry name" value="RNA_pol_sigma-70_dom"/>
</dbReference>
<dbReference type="SUPFAM" id="SSF88659">
    <property type="entry name" value="Sigma3 and sigma4 domains of RNA polymerase sigma factors"/>
    <property type="match status" value="1"/>
</dbReference>
<evidence type="ECO:0000313" key="3">
    <source>
        <dbReference type="Proteomes" id="UP000322887"/>
    </source>
</evidence>
<organism evidence="2 3">
    <name type="scientific">Gimesia maris</name>
    <dbReference type="NCBI Taxonomy" id="122"/>
    <lineage>
        <taxon>Bacteria</taxon>
        <taxon>Pseudomonadati</taxon>
        <taxon>Planctomycetota</taxon>
        <taxon>Planctomycetia</taxon>
        <taxon>Planctomycetales</taxon>
        <taxon>Planctomycetaceae</taxon>
        <taxon>Gimesia</taxon>
    </lineage>
</organism>
<dbReference type="Gene3D" id="1.10.10.10">
    <property type="entry name" value="Winged helix-like DNA-binding domain superfamily/Winged helix DNA-binding domain"/>
    <property type="match status" value="1"/>
</dbReference>
<dbReference type="Pfam" id="PF07638">
    <property type="entry name" value="Sigma70_ECF"/>
    <property type="match status" value="1"/>
</dbReference>
<dbReference type="NCBIfam" id="TIGR02999">
    <property type="entry name" value="Sig-70_X6"/>
    <property type="match status" value="1"/>
</dbReference>
<evidence type="ECO:0000259" key="1">
    <source>
        <dbReference type="Pfam" id="PF07638"/>
    </source>
</evidence>
<dbReference type="InterPro" id="IPR011517">
    <property type="entry name" value="RNA_pol_sigma70_ECF-like"/>
</dbReference>
<name>A0ABX5YLZ7_9PLAN</name>